<evidence type="ECO:0000256" key="1">
    <source>
        <dbReference type="ARBA" id="ARBA00022801"/>
    </source>
</evidence>
<feature type="domain" description="GH18" evidence="4">
    <location>
        <begin position="1"/>
        <end position="76"/>
    </location>
</feature>
<accession>A0A673H5B6</accession>
<keyword evidence="1" id="KW-0378">Hydrolase</keyword>
<dbReference type="SUPFAM" id="SSF51445">
    <property type="entry name" value="(Trans)glycosidases"/>
    <property type="match status" value="1"/>
</dbReference>
<comment type="similarity">
    <text evidence="3">Belongs to the glycosyl hydrolase 18 family.</text>
</comment>
<dbReference type="Gene3D" id="3.20.20.80">
    <property type="entry name" value="Glycosidases"/>
    <property type="match status" value="1"/>
</dbReference>
<dbReference type="PANTHER" id="PTHR11177:SF248">
    <property type="entry name" value="CHITOTRIOSIDASE-1"/>
    <property type="match status" value="1"/>
</dbReference>
<protein>
    <recommendedName>
        <fullName evidence="4">GH18 domain-containing protein</fullName>
    </recommendedName>
</protein>
<evidence type="ECO:0000313" key="5">
    <source>
        <dbReference type="Ensembl" id="ENSSRHP00000020958.1"/>
    </source>
</evidence>
<dbReference type="PANTHER" id="PTHR11177">
    <property type="entry name" value="CHITINASE"/>
    <property type="match status" value="1"/>
</dbReference>
<dbReference type="Ensembl" id="ENSSRHT00000021620.1">
    <property type="protein sequence ID" value="ENSSRHP00000020958.1"/>
    <property type="gene ID" value="ENSSRHG00000011181.1"/>
</dbReference>
<dbReference type="GO" id="GO:0006032">
    <property type="term" value="P:chitin catabolic process"/>
    <property type="evidence" value="ECO:0007669"/>
    <property type="project" value="UniProtKB-ARBA"/>
</dbReference>
<dbReference type="AlphaFoldDB" id="A0A673H5B6"/>
<keyword evidence="2" id="KW-0326">Glycosidase</keyword>
<dbReference type="GO" id="GO:0004568">
    <property type="term" value="F:chitinase activity"/>
    <property type="evidence" value="ECO:0007669"/>
    <property type="project" value="UniProtKB-ARBA"/>
</dbReference>
<reference evidence="5" key="1">
    <citation type="submission" date="2025-08" db="UniProtKB">
        <authorList>
            <consortium name="Ensembl"/>
        </authorList>
    </citation>
    <scope>IDENTIFICATION</scope>
</reference>
<dbReference type="PROSITE" id="PS01095">
    <property type="entry name" value="GH18_1"/>
    <property type="match status" value="1"/>
</dbReference>
<dbReference type="InterPro" id="IPR017853">
    <property type="entry name" value="GH"/>
</dbReference>
<dbReference type="GO" id="GO:0005576">
    <property type="term" value="C:extracellular region"/>
    <property type="evidence" value="ECO:0007669"/>
    <property type="project" value="TreeGrafter"/>
</dbReference>
<dbReference type="Pfam" id="PF00704">
    <property type="entry name" value="Glyco_hydro_18"/>
    <property type="match status" value="1"/>
</dbReference>
<evidence type="ECO:0000313" key="6">
    <source>
        <dbReference type="Proteomes" id="UP000472270"/>
    </source>
</evidence>
<dbReference type="InterPro" id="IPR001579">
    <property type="entry name" value="Glyco_hydro_18_chit_AS"/>
</dbReference>
<name>A0A673H5B6_9TELE</name>
<evidence type="ECO:0000256" key="2">
    <source>
        <dbReference type="ARBA" id="ARBA00023295"/>
    </source>
</evidence>
<evidence type="ECO:0000256" key="3">
    <source>
        <dbReference type="RuleBase" id="RU004453"/>
    </source>
</evidence>
<proteinExistence type="inferred from homology"/>
<dbReference type="Proteomes" id="UP000472270">
    <property type="component" value="Unassembled WGS sequence"/>
</dbReference>
<dbReference type="InterPro" id="IPR050314">
    <property type="entry name" value="Glycosyl_Hydrlase_18"/>
</dbReference>
<sequence length="76" mass="8706">MVSTAANRQTFIKSTIKFLRTHGFDGLDLDWEYPGARGSPPEDKQRFTLLCKVGLIVMQCPLLDAYWKKNSIIQFV</sequence>
<organism evidence="5 6">
    <name type="scientific">Sinocyclocheilus rhinocerous</name>
    <dbReference type="NCBI Taxonomy" id="307959"/>
    <lineage>
        <taxon>Eukaryota</taxon>
        <taxon>Metazoa</taxon>
        <taxon>Chordata</taxon>
        <taxon>Craniata</taxon>
        <taxon>Vertebrata</taxon>
        <taxon>Euteleostomi</taxon>
        <taxon>Actinopterygii</taxon>
        <taxon>Neopterygii</taxon>
        <taxon>Teleostei</taxon>
        <taxon>Ostariophysi</taxon>
        <taxon>Cypriniformes</taxon>
        <taxon>Cyprinidae</taxon>
        <taxon>Cyprininae</taxon>
        <taxon>Sinocyclocheilus</taxon>
    </lineage>
</organism>
<evidence type="ECO:0000259" key="4">
    <source>
        <dbReference type="PROSITE" id="PS51910"/>
    </source>
</evidence>
<keyword evidence="6" id="KW-1185">Reference proteome</keyword>
<dbReference type="PROSITE" id="PS51910">
    <property type="entry name" value="GH18_2"/>
    <property type="match status" value="1"/>
</dbReference>
<reference evidence="5" key="2">
    <citation type="submission" date="2025-09" db="UniProtKB">
        <authorList>
            <consortium name="Ensembl"/>
        </authorList>
    </citation>
    <scope>IDENTIFICATION</scope>
</reference>
<dbReference type="GO" id="GO:0005975">
    <property type="term" value="P:carbohydrate metabolic process"/>
    <property type="evidence" value="ECO:0007669"/>
    <property type="project" value="InterPro"/>
</dbReference>
<dbReference type="InterPro" id="IPR001223">
    <property type="entry name" value="Glyco_hydro18_cat"/>
</dbReference>